<dbReference type="AlphaFoldDB" id="A0A3N6RHZ0"/>
<gene>
    <name evidence="1" type="ORF">D5R40_12465</name>
</gene>
<dbReference type="RefSeq" id="WP_124154703.1">
    <property type="nucleotide sequence ID" value="NZ_CAWOLW010000534.1"/>
</dbReference>
<reference evidence="1 2" key="1">
    <citation type="journal article" date="2018" name="ACS Chem. Biol.">
        <title>Ketoreductase domain dysfunction expands chemodiversity: malyngamide biosynthesis in the cyanobacterium Okeania hirsuta.</title>
        <authorList>
            <person name="Moss N.A."/>
            <person name="Leao T."/>
            <person name="Rankin M."/>
            <person name="McCullough T.M."/>
            <person name="Qu P."/>
            <person name="Korobeynikov A."/>
            <person name="Smith J.L."/>
            <person name="Gerwick L."/>
            <person name="Gerwick W.H."/>
        </authorList>
    </citation>
    <scope>NUCLEOTIDE SEQUENCE [LARGE SCALE GENOMIC DNA]</scope>
    <source>
        <strain evidence="1 2">PAB10Feb10-1</strain>
    </source>
</reference>
<dbReference type="EMBL" id="RCBY01000058">
    <property type="protein sequence ID" value="RQH43732.1"/>
    <property type="molecule type" value="Genomic_DNA"/>
</dbReference>
<sequence length="204" mass="22980">MKIKNYLLVLILVASMVVSIAIFSEKTFIFDFKFSSNETVLLKDDFDSQGNWRLRSKLRIDSGYLISDGDFQIASLKLAKLGISPLDPSNGAINLYWRGIFPEDATKPRNTYILGLEYAENSPFCWNGKVGQDVKIILTEDASPCPKSFSQVRENPELRAWIRPKEPTIPGFIRLHIDPDFTPGVQPNDKNCNTGALSVTFVPY</sequence>
<organism evidence="1 2">
    <name type="scientific">Okeania hirsuta</name>
    <dbReference type="NCBI Taxonomy" id="1458930"/>
    <lineage>
        <taxon>Bacteria</taxon>
        <taxon>Bacillati</taxon>
        <taxon>Cyanobacteriota</taxon>
        <taxon>Cyanophyceae</taxon>
        <taxon>Oscillatoriophycideae</taxon>
        <taxon>Oscillatoriales</taxon>
        <taxon>Microcoleaceae</taxon>
        <taxon>Okeania</taxon>
    </lineage>
</organism>
<evidence type="ECO:0000313" key="1">
    <source>
        <dbReference type="EMBL" id="RQH43732.1"/>
    </source>
</evidence>
<evidence type="ECO:0000313" key="2">
    <source>
        <dbReference type="Proteomes" id="UP000269154"/>
    </source>
</evidence>
<proteinExistence type="predicted"/>
<keyword evidence="2" id="KW-1185">Reference proteome</keyword>
<dbReference type="Proteomes" id="UP000269154">
    <property type="component" value="Unassembled WGS sequence"/>
</dbReference>
<name>A0A3N6RHZ0_9CYAN</name>
<comment type="caution">
    <text evidence="1">The sequence shown here is derived from an EMBL/GenBank/DDBJ whole genome shotgun (WGS) entry which is preliminary data.</text>
</comment>
<accession>A0A3N6RHZ0</accession>
<protein>
    <submittedName>
        <fullName evidence="1">Uncharacterized protein</fullName>
    </submittedName>
</protein>